<dbReference type="EMBL" id="MIGC01004573">
    <property type="protein sequence ID" value="PHJ17928.1"/>
    <property type="molecule type" value="Genomic_DNA"/>
</dbReference>
<protein>
    <submittedName>
        <fullName evidence="3">Transmembrane protein</fullName>
    </submittedName>
</protein>
<feature type="compositionally biased region" description="Low complexity" evidence="1">
    <location>
        <begin position="20"/>
        <end position="44"/>
    </location>
</feature>
<feature type="transmembrane region" description="Helical" evidence="2">
    <location>
        <begin position="236"/>
        <end position="263"/>
    </location>
</feature>
<evidence type="ECO:0000256" key="2">
    <source>
        <dbReference type="SAM" id="Phobius"/>
    </source>
</evidence>
<feature type="region of interest" description="Disordered" evidence="1">
    <location>
        <begin position="1"/>
        <end position="157"/>
    </location>
</feature>
<dbReference type="VEuPathDB" id="ToxoDB:CSUI_008249"/>
<comment type="caution">
    <text evidence="3">The sequence shown here is derived from an EMBL/GenBank/DDBJ whole genome shotgun (WGS) entry which is preliminary data.</text>
</comment>
<feature type="transmembrane region" description="Helical" evidence="2">
    <location>
        <begin position="366"/>
        <end position="393"/>
    </location>
</feature>
<evidence type="ECO:0000256" key="1">
    <source>
        <dbReference type="SAM" id="MobiDB-lite"/>
    </source>
</evidence>
<accession>A0A2C6KMT2</accession>
<gene>
    <name evidence="3" type="ORF">CSUI_008249</name>
</gene>
<feature type="transmembrane region" description="Helical" evidence="2">
    <location>
        <begin position="552"/>
        <end position="571"/>
    </location>
</feature>
<name>A0A2C6KMT2_9APIC</name>
<feature type="compositionally biased region" description="Low complexity" evidence="1">
    <location>
        <begin position="119"/>
        <end position="136"/>
    </location>
</feature>
<feature type="region of interest" description="Disordered" evidence="1">
    <location>
        <begin position="695"/>
        <end position="714"/>
    </location>
</feature>
<dbReference type="AlphaFoldDB" id="A0A2C6KMT2"/>
<reference evidence="3 4" key="1">
    <citation type="journal article" date="2017" name="Int. J. Parasitol.">
        <title>The genome of the protozoan parasite Cystoisospora suis and a reverse vaccinology approach to identify vaccine candidates.</title>
        <authorList>
            <person name="Palmieri N."/>
            <person name="Shrestha A."/>
            <person name="Ruttkowski B."/>
            <person name="Beck T."/>
            <person name="Vogl C."/>
            <person name="Tomley F."/>
            <person name="Blake D.P."/>
            <person name="Joachim A."/>
        </authorList>
    </citation>
    <scope>NUCLEOTIDE SEQUENCE [LARGE SCALE GENOMIC DNA]</scope>
    <source>
        <strain evidence="3 4">Wien I</strain>
    </source>
</reference>
<feature type="transmembrane region" description="Helical" evidence="2">
    <location>
        <begin position="320"/>
        <end position="345"/>
    </location>
</feature>
<keyword evidence="2 3" id="KW-0812">Transmembrane</keyword>
<sequence>MTTFSLESDDEEEVFPLLISPCSSSSTTATPPSSVSTPGSTSSSMHKHTTRKCLSPEAFSPSSSSSSFSSSSSSSTFSFPSLNPEQKSHEEKEQRRKSPHSGNGGERPSHTPTSQSFCSLSQTSASSRSYSSYYNSGEKVKRRTEIEKDDEVDHDQITPSSVTKKFGVYIHQTLIHPPAVSPFSLSLPSLSVQESPTEEIDASSSFYCLSSCRSISGVLSSIAKEIRKMFQSSTSFVFAGLSFRGCLYEMLGIFVLTFLVHLISSSVLQARQEMEGNTLPPSVSIGQETPSGTASSSFSSSFFDQRFDFNGWNLAKRLPLLLYGLGAIFGLFCNPAFLYAGYTAFSFSSSSSSSRSLLLLSDVSKMNWISVNLLVLLHYVASGVSAFLASSILSSSSPSSVSLTRFASSSGSSASISSLPFWLAAASEALGAFLMAAAVLQFLFFSSLLSLSSASSSFSSCAPSLAEQRSLFEKDRQAEKMISAPSYSACWSSSLSSSSFDRGGSPSSSSCSSYADERRDRKKEAHLGVASSDPLQSSAFSASSQSSSFSKLLIMISGVLCLLFTCLFIPFSSSSFNPAIAYTSSCVEGWATNKTTHSNLERISPSSDFPSLRPIALSSFSATPSSSSFLEEEAKKVEEVIDTSSLTSSFVSSESAKEIRRHEKIQEGKDGLVEEEYKREKDSFPDQHANLSAVSEETVGSGVHTPPQRESSSMLRDGNSFFIMREQEREEEGEKEKNSGSFLASFVFPLSLLQGDKKDGEIESIHVLDREEGSSELLYEYDRAYDSATPCFTFLLSSVSPYIGAVSAAWVWKRTQGVGLGGK</sequence>
<feature type="compositionally biased region" description="Low complexity" evidence="1">
    <location>
        <begin position="59"/>
        <end position="81"/>
    </location>
</feature>
<keyword evidence="2" id="KW-0472">Membrane</keyword>
<dbReference type="OrthoDB" id="332891at2759"/>
<proteinExistence type="predicted"/>
<evidence type="ECO:0000313" key="4">
    <source>
        <dbReference type="Proteomes" id="UP000221165"/>
    </source>
</evidence>
<feature type="transmembrane region" description="Helical" evidence="2">
    <location>
        <begin position="421"/>
        <end position="445"/>
    </location>
</feature>
<keyword evidence="4" id="KW-1185">Reference proteome</keyword>
<evidence type="ECO:0000313" key="3">
    <source>
        <dbReference type="EMBL" id="PHJ17928.1"/>
    </source>
</evidence>
<dbReference type="Proteomes" id="UP000221165">
    <property type="component" value="Unassembled WGS sequence"/>
</dbReference>
<dbReference type="GeneID" id="94431594"/>
<feature type="compositionally biased region" description="Basic and acidic residues" evidence="1">
    <location>
        <begin position="86"/>
        <end position="96"/>
    </location>
</feature>
<keyword evidence="2" id="KW-1133">Transmembrane helix</keyword>
<organism evidence="3 4">
    <name type="scientific">Cystoisospora suis</name>
    <dbReference type="NCBI Taxonomy" id="483139"/>
    <lineage>
        <taxon>Eukaryota</taxon>
        <taxon>Sar</taxon>
        <taxon>Alveolata</taxon>
        <taxon>Apicomplexa</taxon>
        <taxon>Conoidasida</taxon>
        <taxon>Coccidia</taxon>
        <taxon>Eucoccidiorida</taxon>
        <taxon>Eimeriorina</taxon>
        <taxon>Sarcocystidae</taxon>
        <taxon>Cystoisospora</taxon>
    </lineage>
</organism>
<dbReference type="RefSeq" id="XP_067919642.1">
    <property type="nucleotide sequence ID" value="XM_068068383.1"/>
</dbReference>